<gene>
    <name evidence="2" type="ORF">EYF80_032826</name>
</gene>
<dbReference type="OrthoDB" id="10256089at2759"/>
<proteinExistence type="predicted"/>
<reference evidence="2 3" key="1">
    <citation type="submission" date="2019-03" db="EMBL/GenBank/DDBJ databases">
        <title>First draft genome of Liparis tanakae, snailfish: a comprehensive survey of snailfish specific genes.</title>
        <authorList>
            <person name="Kim W."/>
            <person name="Song I."/>
            <person name="Jeong J.-H."/>
            <person name="Kim D."/>
            <person name="Kim S."/>
            <person name="Ryu S."/>
            <person name="Song J.Y."/>
            <person name="Lee S.K."/>
        </authorList>
    </citation>
    <scope>NUCLEOTIDE SEQUENCE [LARGE SCALE GENOMIC DNA]</scope>
    <source>
        <tissue evidence="2">Muscle</tissue>
    </source>
</reference>
<keyword evidence="3" id="KW-1185">Reference proteome</keyword>
<evidence type="ECO:0000313" key="2">
    <source>
        <dbReference type="EMBL" id="TNN56928.1"/>
    </source>
</evidence>
<dbReference type="EMBL" id="SRLO01000417">
    <property type="protein sequence ID" value="TNN56928.1"/>
    <property type="molecule type" value="Genomic_DNA"/>
</dbReference>
<dbReference type="AlphaFoldDB" id="A0A4Z2GTF7"/>
<evidence type="ECO:0000313" key="3">
    <source>
        <dbReference type="Proteomes" id="UP000314294"/>
    </source>
</evidence>
<dbReference type="Proteomes" id="UP000314294">
    <property type="component" value="Unassembled WGS sequence"/>
</dbReference>
<name>A0A4Z2GTF7_9TELE</name>
<organism evidence="2 3">
    <name type="scientific">Liparis tanakae</name>
    <name type="common">Tanaka's snailfish</name>
    <dbReference type="NCBI Taxonomy" id="230148"/>
    <lineage>
        <taxon>Eukaryota</taxon>
        <taxon>Metazoa</taxon>
        <taxon>Chordata</taxon>
        <taxon>Craniata</taxon>
        <taxon>Vertebrata</taxon>
        <taxon>Euteleostomi</taxon>
        <taxon>Actinopterygii</taxon>
        <taxon>Neopterygii</taxon>
        <taxon>Teleostei</taxon>
        <taxon>Neoteleostei</taxon>
        <taxon>Acanthomorphata</taxon>
        <taxon>Eupercaria</taxon>
        <taxon>Perciformes</taxon>
        <taxon>Cottioidei</taxon>
        <taxon>Cottales</taxon>
        <taxon>Liparidae</taxon>
        <taxon>Liparis</taxon>
    </lineage>
</organism>
<feature type="region of interest" description="Disordered" evidence="1">
    <location>
        <begin position="190"/>
        <end position="215"/>
    </location>
</feature>
<evidence type="ECO:0000256" key="1">
    <source>
        <dbReference type="SAM" id="MobiDB-lite"/>
    </source>
</evidence>
<protein>
    <submittedName>
        <fullName evidence="2">Uncharacterized protein</fullName>
    </submittedName>
</protein>
<accession>A0A4Z2GTF7</accession>
<sequence length="215" mass="23237">MYPGREKPFFLSIGSLKMTNCSNRKMRLSLARDKKPLSCSVTVKVVELQPVAQLLPQLLTAKTDTTTRHHSFAGVSGPVEAKLKTVRSCFPSRQSNSLHLPLITSLVPHYLHLVLTPFSPAAHPLFSVGDRQDDESIFRPQGAAQILAVAVGRKRGRLSLKFANLTLPFGGGPDAEFADRVQRLEPGELGAELPDACGGSDATEVDMLPSLPAAE</sequence>
<comment type="caution">
    <text evidence="2">The sequence shown here is derived from an EMBL/GenBank/DDBJ whole genome shotgun (WGS) entry which is preliminary data.</text>
</comment>